<dbReference type="Proteomes" id="UP000215261">
    <property type="component" value="Unassembled WGS sequence"/>
</dbReference>
<evidence type="ECO:0000256" key="4">
    <source>
        <dbReference type="ARBA" id="ARBA00023172"/>
    </source>
</evidence>
<feature type="domain" description="Tyr recombinase" evidence="5">
    <location>
        <begin position="170"/>
        <end position="382"/>
    </location>
</feature>
<comment type="similarity">
    <text evidence="1">Belongs to the 'phage' integrase family.</text>
</comment>
<keyword evidence="4" id="KW-0233">DNA recombination</keyword>
<dbReference type="Gene3D" id="1.10.443.10">
    <property type="entry name" value="Intergrase catalytic core"/>
    <property type="match status" value="1"/>
</dbReference>
<gene>
    <name evidence="6" type="ORF">AYP69_00715</name>
</gene>
<name>A0A231QKG4_9LACO</name>
<evidence type="ECO:0000259" key="5">
    <source>
        <dbReference type="PROSITE" id="PS51898"/>
    </source>
</evidence>
<dbReference type="InterPro" id="IPR013762">
    <property type="entry name" value="Integrase-like_cat_sf"/>
</dbReference>
<dbReference type="Pfam" id="PF14659">
    <property type="entry name" value="Phage_int_SAM_3"/>
    <property type="match status" value="1"/>
</dbReference>
<dbReference type="GO" id="GO:0006310">
    <property type="term" value="P:DNA recombination"/>
    <property type="evidence" value="ECO:0007669"/>
    <property type="project" value="UniProtKB-KW"/>
</dbReference>
<organism evidence="6 7">
    <name type="scientific">Ligilactobacillus agilis</name>
    <dbReference type="NCBI Taxonomy" id="1601"/>
    <lineage>
        <taxon>Bacteria</taxon>
        <taxon>Bacillati</taxon>
        <taxon>Bacillota</taxon>
        <taxon>Bacilli</taxon>
        <taxon>Lactobacillales</taxon>
        <taxon>Lactobacillaceae</taxon>
        <taxon>Ligilactobacillus</taxon>
    </lineage>
</organism>
<protein>
    <recommendedName>
        <fullName evidence="5">Tyr recombinase domain-containing protein</fullName>
    </recommendedName>
</protein>
<dbReference type="AlphaFoldDB" id="A0A231QKG4"/>
<dbReference type="InterPro" id="IPR004107">
    <property type="entry name" value="Integrase_SAM-like_N"/>
</dbReference>
<evidence type="ECO:0000256" key="1">
    <source>
        <dbReference type="ARBA" id="ARBA00008857"/>
    </source>
</evidence>
<evidence type="ECO:0000313" key="7">
    <source>
        <dbReference type="Proteomes" id="UP000215261"/>
    </source>
</evidence>
<dbReference type="PROSITE" id="PS51898">
    <property type="entry name" value="TYR_RECOMBINASE"/>
    <property type="match status" value="1"/>
</dbReference>
<reference evidence="6 7" key="1">
    <citation type="submission" date="2016-03" db="EMBL/GenBank/DDBJ databases">
        <title>Sequencing of Lactobacillus Species from Commercial Turkeys.</title>
        <authorList>
            <person name="Johnson T.J."/>
            <person name="Youmans B.P."/>
            <person name="Case K.A."/>
        </authorList>
    </citation>
    <scope>NUCLEOTIDE SEQUENCE [LARGE SCALE GENOMIC DNA]</scope>
    <source>
        <strain evidence="6 7">UMNLA1</strain>
    </source>
</reference>
<keyword evidence="2" id="KW-0229">DNA integration</keyword>
<proteinExistence type="inferred from homology"/>
<dbReference type="Pfam" id="PF14657">
    <property type="entry name" value="Arm-DNA-bind_4"/>
    <property type="match status" value="1"/>
</dbReference>
<dbReference type="InterPro" id="IPR002104">
    <property type="entry name" value="Integrase_catalytic"/>
</dbReference>
<dbReference type="InterPro" id="IPR028259">
    <property type="entry name" value="AP2-like_int_N"/>
</dbReference>
<sequence>MTKIIEYTAKGKTLYKFNFYAGKDELTGKKMQVRRSGFKTKKEARLALSRLEYKKENGEFAPLANSNITFEELALQFMNAKEASLRKSSFVEESYTMRRVLEQLGKAKIKNIRGYHCQNAVNAWAKKAPVNVNYIKMLANQVFEYAIKSGYITKNPMDAVIMPKRPPKKRVDNYYTKQELNEFLTFVKQNRPKLYPLFRLLAYSGMRIGELLALTWDDIDLEASTVSITKTLSKVKAGHTKIDETKTKAGHRIISLDATTINILASYKREQSKELFSLGVLNTLPKPLPVFDKSLTIRKKNPGKRFNMPNDIARYLEYIYKDMPKDFKHITLHGFRHTHATLLIESGANTKTVQQRLGHANINMTLGIYAHATKKMENDAINGLSLYMEN</sequence>
<keyword evidence="3" id="KW-0238">DNA-binding</keyword>
<dbReference type="PANTHER" id="PTHR30349">
    <property type="entry name" value="PHAGE INTEGRASE-RELATED"/>
    <property type="match status" value="1"/>
</dbReference>
<dbReference type="SUPFAM" id="SSF56349">
    <property type="entry name" value="DNA breaking-rejoining enzymes"/>
    <property type="match status" value="1"/>
</dbReference>
<dbReference type="InterPro" id="IPR050090">
    <property type="entry name" value="Tyrosine_recombinase_XerCD"/>
</dbReference>
<dbReference type="InterPro" id="IPR011010">
    <property type="entry name" value="DNA_brk_join_enz"/>
</dbReference>
<dbReference type="InterPro" id="IPR010998">
    <property type="entry name" value="Integrase_recombinase_N"/>
</dbReference>
<dbReference type="EMBL" id="LUGO01000065">
    <property type="protein sequence ID" value="OXS39032.1"/>
    <property type="molecule type" value="Genomic_DNA"/>
</dbReference>
<comment type="caution">
    <text evidence="6">The sequence shown here is derived from an EMBL/GenBank/DDBJ whole genome shotgun (WGS) entry which is preliminary data.</text>
</comment>
<accession>A0A231QKG4</accession>
<dbReference type="PANTHER" id="PTHR30349:SF64">
    <property type="entry name" value="PROPHAGE INTEGRASE INTD-RELATED"/>
    <property type="match status" value="1"/>
</dbReference>
<dbReference type="GO" id="GO:0015074">
    <property type="term" value="P:DNA integration"/>
    <property type="evidence" value="ECO:0007669"/>
    <property type="project" value="UniProtKB-KW"/>
</dbReference>
<dbReference type="Gene3D" id="1.10.150.130">
    <property type="match status" value="1"/>
</dbReference>
<evidence type="ECO:0000256" key="2">
    <source>
        <dbReference type="ARBA" id="ARBA00022908"/>
    </source>
</evidence>
<dbReference type="CDD" id="cd01189">
    <property type="entry name" value="INT_ICEBs1_C_like"/>
    <property type="match status" value="1"/>
</dbReference>
<evidence type="ECO:0000313" key="6">
    <source>
        <dbReference type="EMBL" id="OXS39032.1"/>
    </source>
</evidence>
<dbReference type="Pfam" id="PF00589">
    <property type="entry name" value="Phage_integrase"/>
    <property type="match status" value="1"/>
</dbReference>
<dbReference type="GO" id="GO:0003677">
    <property type="term" value="F:DNA binding"/>
    <property type="evidence" value="ECO:0007669"/>
    <property type="project" value="UniProtKB-KW"/>
</dbReference>
<evidence type="ECO:0000256" key="3">
    <source>
        <dbReference type="ARBA" id="ARBA00023125"/>
    </source>
</evidence>
<dbReference type="RefSeq" id="WP_179211245.1">
    <property type="nucleotide sequence ID" value="NZ_LUGD01000056.1"/>
</dbReference>